<keyword evidence="3" id="KW-0687">Ribonucleoprotein</keyword>
<dbReference type="InterPro" id="IPR018273">
    <property type="entry name" value="Ribosomal_eS17_CS"/>
</dbReference>
<keyword evidence="2" id="KW-0689">Ribosomal protein</keyword>
<dbReference type="GO" id="GO:0006412">
    <property type="term" value="P:translation"/>
    <property type="evidence" value="ECO:0007669"/>
    <property type="project" value="InterPro"/>
</dbReference>
<evidence type="ECO:0000256" key="2">
    <source>
        <dbReference type="ARBA" id="ARBA00022980"/>
    </source>
</evidence>
<dbReference type="GO" id="GO:0005840">
    <property type="term" value="C:ribosome"/>
    <property type="evidence" value="ECO:0007669"/>
    <property type="project" value="UniProtKB-KW"/>
</dbReference>
<evidence type="ECO:0000256" key="3">
    <source>
        <dbReference type="ARBA" id="ARBA00023274"/>
    </source>
</evidence>
<accession>A0A8J2JR94</accession>
<dbReference type="OrthoDB" id="1727351at2759"/>
<evidence type="ECO:0000256" key="1">
    <source>
        <dbReference type="ARBA" id="ARBA00010444"/>
    </source>
</evidence>
<dbReference type="HAMAP" id="MF_00511">
    <property type="entry name" value="Ribosomal_eS17"/>
    <property type="match status" value="1"/>
</dbReference>
<gene>
    <name evidence="6" type="ORF">AFUS01_LOCUS12477</name>
</gene>
<name>A0A8J2JR94_9HEXA</name>
<reference evidence="6" key="1">
    <citation type="submission" date="2021-06" db="EMBL/GenBank/DDBJ databases">
        <authorList>
            <person name="Hodson N. C."/>
            <person name="Mongue J. A."/>
            <person name="Jaron S. K."/>
        </authorList>
    </citation>
    <scope>NUCLEOTIDE SEQUENCE</scope>
</reference>
<organism evidence="6 7">
    <name type="scientific">Allacma fusca</name>
    <dbReference type="NCBI Taxonomy" id="39272"/>
    <lineage>
        <taxon>Eukaryota</taxon>
        <taxon>Metazoa</taxon>
        <taxon>Ecdysozoa</taxon>
        <taxon>Arthropoda</taxon>
        <taxon>Hexapoda</taxon>
        <taxon>Collembola</taxon>
        <taxon>Symphypleona</taxon>
        <taxon>Sminthuridae</taxon>
        <taxon>Allacma</taxon>
    </lineage>
</organism>
<dbReference type="GO" id="GO:0003735">
    <property type="term" value="F:structural constituent of ribosome"/>
    <property type="evidence" value="ECO:0007669"/>
    <property type="project" value="InterPro"/>
</dbReference>
<dbReference type="FunFam" id="1.10.60.20:FF:000001">
    <property type="entry name" value="40S ribosomal protein S17"/>
    <property type="match status" value="1"/>
</dbReference>
<keyword evidence="7" id="KW-1185">Reference proteome</keyword>
<dbReference type="Proteomes" id="UP000708208">
    <property type="component" value="Unassembled WGS sequence"/>
</dbReference>
<evidence type="ECO:0000256" key="4">
    <source>
        <dbReference type="ARBA" id="ARBA00035144"/>
    </source>
</evidence>
<dbReference type="AlphaFoldDB" id="A0A8J2JR94"/>
<dbReference type="InterPro" id="IPR001210">
    <property type="entry name" value="Ribosomal_eS17"/>
</dbReference>
<comment type="caution">
    <text evidence="6">The sequence shown here is derived from an EMBL/GenBank/DDBJ whole genome shotgun (WGS) entry which is preliminary data.</text>
</comment>
<dbReference type="PANTHER" id="PTHR10732:SF0">
    <property type="entry name" value="40S RIBOSOMAL PROTEIN S17"/>
    <property type="match status" value="1"/>
</dbReference>
<evidence type="ECO:0000313" key="7">
    <source>
        <dbReference type="Proteomes" id="UP000708208"/>
    </source>
</evidence>
<dbReference type="EMBL" id="CAJVCH010098691">
    <property type="protein sequence ID" value="CAG7723387.1"/>
    <property type="molecule type" value="Genomic_DNA"/>
</dbReference>
<proteinExistence type="inferred from homology"/>
<evidence type="ECO:0000256" key="5">
    <source>
        <dbReference type="ARBA" id="ARBA00035467"/>
    </source>
</evidence>
<dbReference type="GO" id="GO:1990904">
    <property type="term" value="C:ribonucleoprotein complex"/>
    <property type="evidence" value="ECO:0007669"/>
    <property type="project" value="UniProtKB-KW"/>
</dbReference>
<comment type="similarity">
    <text evidence="1">Belongs to the eukaryotic ribosomal protein eS17 family.</text>
</comment>
<evidence type="ECO:0000313" key="6">
    <source>
        <dbReference type="EMBL" id="CAG7723387.1"/>
    </source>
</evidence>
<sequence length="132" mass="15335">MGRVRTKTIKKASRVIIEKYYPRLTLDFHTNKRICEEIAIIPSKPLRNKIAGFVTHLMRRLQNSQVRGISIKLQEEARERRDNYVPDESALERDIIEIDQQTKDMLKMMDFTNLTGLQLTQVTSAGGYGRRA</sequence>
<dbReference type="PROSITE" id="PS00712">
    <property type="entry name" value="RIBOSOMAL_S17E"/>
    <property type="match status" value="1"/>
</dbReference>
<dbReference type="Pfam" id="PF00833">
    <property type="entry name" value="Ribosomal_S17e"/>
    <property type="match status" value="1"/>
</dbReference>
<protein>
    <recommendedName>
        <fullName evidence="4">Small ribosomal subunit protein eS17</fullName>
    </recommendedName>
    <alternativeName>
        <fullName evidence="5">40S ribosomal protein S17</fullName>
    </alternativeName>
</protein>
<dbReference type="PANTHER" id="PTHR10732">
    <property type="entry name" value="40S RIBOSOMAL PROTEIN S17"/>
    <property type="match status" value="1"/>
</dbReference>
<dbReference type="GO" id="GO:0005829">
    <property type="term" value="C:cytosol"/>
    <property type="evidence" value="ECO:0007669"/>
    <property type="project" value="UniProtKB-ARBA"/>
</dbReference>